<evidence type="ECO:0008006" key="7">
    <source>
        <dbReference type="Google" id="ProtNLM"/>
    </source>
</evidence>
<reference evidence="5 6" key="1">
    <citation type="submission" date="2019-09" db="EMBL/GenBank/DDBJ databases">
        <title>The hologenome of the rock-dwelling lichen Lasallia pustulata.</title>
        <authorList>
            <person name="Greshake Tzovaras B."/>
            <person name="Segers F."/>
            <person name="Bicker A."/>
            <person name="Dal Grande F."/>
            <person name="Otte J."/>
            <person name="Hankeln T."/>
            <person name="Schmitt I."/>
            <person name="Ebersberger I."/>
        </authorList>
    </citation>
    <scope>NUCLEOTIDE SEQUENCE [LARGE SCALE GENOMIC DNA]</scope>
    <source>
        <strain evidence="5">A1-1</strain>
    </source>
</reference>
<feature type="compositionally biased region" description="Basic and acidic residues" evidence="2">
    <location>
        <begin position="67"/>
        <end position="79"/>
    </location>
</feature>
<dbReference type="InterPro" id="IPR032474">
    <property type="entry name" value="Argonaute_N"/>
</dbReference>
<evidence type="ECO:0000256" key="1">
    <source>
        <dbReference type="RuleBase" id="RU361178"/>
    </source>
</evidence>
<dbReference type="InterPro" id="IPR003165">
    <property type="entry name" value="Piwi"/>
</dbReference>
<dbReference type="SMART" id="SM00950">
    <property type="entry name" value="Piwi"/>
    <property type="match status" value="1"/>
</dbReference>
<dbReference type="CDD" id="cd02846">
    <property type="entry name" value="PAZ_argonaute_like"/>
    <property type="match status" value="1"/>
</dbReference>
<dbReference type="Pfam" id="PF02170">
    <property type="entry name" value="PAZ"/>
    <property type="match status" value="1"/>
</dbReference>
<name>A0A5M8PY81_9LECA</name>
<dbReference type="PROSITE" id="PS50821">
    <property type="entry name" value="PAZ"/>
    <property type="match status" value="1"/>
</dbReference>
<dbReference type="EMBL" id="VXIT01000002">
    <property type="protein sequence ID" value="KAA6414739.1"/>
    <property type="molecule type" value="Genomic_DNA"/>
</dbReference>
<dbReference type="GO" id="GO:0003723">
    <property type="term" value="F:RNA binding"/>
    <property type="evidence" value="ECO:0007669"/>
    <property type="project" value="InterPro"/>
</dbReference>
<feature type="compositionally biased region" description="Polar residues" evidence="2">
    <location>
        <begin position="83"/>
        <end position="95"/>
    </location>
</feature>
<organism evidence="5 6">
    <name type="scientific">Lasallia pustulata</name>
    <dbReference type="NCBI Taxonomy" id="136370"/>
    <lineage>
        <taxon>Eukaryota</taxon>
        <taxon>Fungi</taxon>
        <taxon>Dikarya</taxon>
        <taxon>Ascomycota</taxon>
        <taxon>Pezizomycotina</taxon>
        <taxon>Lecanoromycetes</taxon>
        <taxon>OSLEUM clade</taxon>
        <taxon>Umbilicariomycetidae</taxon>
        <taxon>Umbilicariales</taxon>
        <taxon>Umbilicariaceae</taxon>
        <taxon>Lasallia</taxon>
    </lineage>
</organism>
<evidence type="ECO:0000259" key="4">
    <source>
        <dbReference type="PROSITE" id="PS50822"/>
    </source>
</evidence>
<evidence type="ECO:0000256" key="2">
    <source>
        <dbReference type="SAM" id="MobiDB-lite"/>
    </source>
</evidence>
<proteinExistence type="inferred from homology"/>
<dbReference type="Pfam" id="PF02171">
    <property type="entry name" value="Piwi"/>
    <property type="match status" value="1"/>
</dbReference>
<dbReference type="Pfam" id="PF08699">
    <property type="entry name" value="ArgoL1"/>
    <property type="match status" value="1"/>
</dbReference>
<dbReference type="InterPro" id="IPR036397">
    <property type="entry name" value="RNaseH_sf"/>
</dbReference>
<dbReference type="InterPro" id="IPR012337">
    <property type="entry name" value="RNaseH-like_sf"/>
</dbReference>
<dbReference type="Gene3D" id="3.30.420.10">
    <property type="entry name" value="Ribonuclease H-like superfamily/Ribonuclease H"/>
    <property type="match status" value="1"/>
</dbReference>
<dbReference type="Pfam" id="PF16488">
    <property type="entry name" value="ArgoL2"/>
    <property type="match status" value="1"/>
</dbReference>
<dbReference type="PROSITE" id="PS50822">
    <property type="entry name" value="PIWI"/>
    <property type="match status" value="1"/>
</dbReference>
<dbReference type="SUPFAM" id="SSF53098">
    <property type="entry name" value="Ribonuclease H-like"/>
    <property type="match status" value="1"/>
</dbReference>
<sequence length="956" mass="106535">MSGYRDDRRRSGRDDHGSDRRRERSPERRDRNSSYGRRDYEDRAAQYGQGTGDGGRGGFRGRGGYRGSDRGGYDQRSDRGGYNQRSSSRVQSSLETLPDLPEVVPRPPNGGALTLSDLPLKGTLGRLVRIAVNHFVILSLPIVKIYQYDFRFNVPVSSQRRGSDKVSAMQQAKVLLHPSLTSLMGPNFVFDGVSLGWSPDKLMEVGESKATTLDLSGHLLERPNQVDVTIRNSGTLHIRKLVDYIKAGSTDSTTTTDPAVEDCFKALNALYRQDPASRMITRPKSTAFFERAQGLMMPLQSTGGILEALRGIHQAIHFFSGKLTINVDVVVSAYYTPDLSAVDVAKAFAGIPPHQDVVQWASSHPTPFRQACERMTGMFFCVRHLNAGQNERKMRVMRVSLLGARETEFEEQDRGSGRATLTNVYNYFMRKYGVSLKFPNLPLLICKEGHFPMELCFTASGERYKEALQGQETADFIRFATAPAYVRAQQIVENVKKLHWHELNVPKAFGLSVSSRMLEIEARLLPTPVVKYGRGTETRGPESGFWNLRGKQLLMPSSFVSYGVSYLPAGRGVNDQVLQGLTRNLVTSLAGLGLGAPIGQPPAFILGNPQGDLNEMIQALFAKTGNLFKRKPELFIFLVHQDCTAAIYKVLKNLCERQFGVASQVMVVEKALKEKGQMQYLGNVGLKINLKLGGRNSCVEEPLFHGKRWMMVGADVSHPSAGQLRQNPPPPSFTALTASYDPECVVYTAVTSAQPATVELIADIRPMFKELLVRFSQKNRGNFPEAIIYWRDSVGGSSVPGLMEQEVKPLKEVCEELELSIRITVCTTIKRHHTRAFPVSEKGDKLGNCLPGTCFEASANPKDFFLISQSALQGTCRPCHYTTIQDENNLSTDEFQRIAYTLCFAYGRATRSVGLVPPVYYAHQACERARISLRTVSDETFLPEPHEDLKFTMYWQ</sequence>
<dbReference type="InterPro" id="IPR036085">
    <property type="entry name" value="PAZ_dom_sf"/>
</dbReference>
<evidence type="ECO:0000313" key="6">
    <source>
        <dbReference type="Proteomes" id="UP000324767"/>
    </source>
</evidence>
<feature type="compositionally biased region" description="Gly residues" evidence="2">
    <location>
        <begin position="49"/>
        <end position="66"/>
    </location>
</feature>
<dbReference type="PANTHER" id="PTHR22891">
    <property type="entry name" value="EUKARYOTIC TRANSLATION INITIATION FACTOR 2C"/>
    <property type="match status" value="1"/>
</dbReference>
<gene>
    <name evidence="5" type="ORF">FRX48_01489</name>
</gene>
<dbReference type="OrthoDB" id="10252740at2759"/>
<dbReference type="Pfam" id="PF16486">
    <property type="entry name" value="ArgoN"/>
    <property type="match status" value="1"/>
</dbReference>
<dbReference type="SMART" id="SM01163">
    <property type="entry name" value="DUF1785"/>
    <property type="match status" value="1"/>
</dbReference>
<dbReference type="Gene3D" id="2.170.260.10">
    <property type="entry name" value="paz domain"/>
    <property type="match status" value="1"/>
</dbReference>
<evidence type="ECO:0000313" key="5">
    <source>
        <dbReference type="EMBL" id="KAA6414739.1"/>
    </source>
</evidence>
<feature type="compositionally biased region" description="Basic and acidic residues" evidence="2">
    <location>
        <begin position="1"/>
        <end position="44"/>
    </location>
</feature>
<dbReference type="Proteomes" id="UP000324767">
    <property type="component" value="Unassembled WGS sequence"/>
</dbReference>
<protein>
    <recommendedName>
        <fullName evidence="7">Piwi domain-containing protein</fullName>
    </recommendedName>
</protein>
<feature type="domain" description="Piwi" evidence="4">
    <location>
        <begin position="634"/>
        <end position="934"/>
    </location>
</feature>
<comment type="similarity">
    <text evidence="1">Belongs to the argonaute family.</text>
</comment>
<comment type="caution">
    <text evidence="5">The sequence shown here is derived from an EMBL/GenBank/DDBJ whole genome shotgun (WGS) entry which is preliminary data.</text>
</comment>
<feature type="domain" description="PAZ" evidence="3">
    <location>
        <begin position="340"/>
        <end position="460"/>
    </location>
</feature>
<dbReference type="SUPFAM" id="SSF101690">
    <property type="entry name" value="PAZ domain"/>
    <property type="match status" value="1"/>
</dbReference>
<dbReference type="InterPro" id="IPR014811">
    <property type="entry name" value="ArgoL1"/>
</dbReference>
<dbReference type="AlphaFoldDB" id="A0A5M8PY81"/>
<evidence type="ECO:0000259" key="3">
    <source>
        <dbReference type="PROSITE" id="PS50821"/>
    </source>
</evidence>
<dbReference type="InterPro" id="IPR003100">
    <property type="entry name" value="PAZ_dom"/>
</dbReference>
<dbReference type="InterPro" id="IPR032472">
    <property type="entry name" value="ArgoL2"/>
</dbReference>
<dbReference type="SMART" id="SM00949">
    <property type="entry name" value="PAZ"/>
    <property type="match status" value="1"/>
</dbReference>
<dbReference type="Gene3D" id="3.40.50.2300">
    <property type="match status" value="1"/>
</dbReference>
<feature type="region of interest" description="Disordered" evidence="2">
    <location>
        <begin position="1"/>
        <end position="108"/>
    </location>
</feature>
<accession>A0A5M8PY81</accession>